<keyword evidence="3" id="KW-1185">Reference proteome</keyword>
<feature type="region of interest" description="Disordered" evidence="1">
    <location>
        <begin position="122"/>
        <end position="149"/>
    </location>
</feature>
<protein>
    <submittedName>
        <fullName evidence="2">Uncharacterized protein</fullName>
    </submittedName>
</protein>
<gene>
    <name evidence="2" type="ORF">TNCT_466741</name>
</gene>
<reference evidence="2" key="1">
    <citation type="submission" date="2020-07" db="EMBL/GenBank/DDBJ databases">
        <title>Multicomponent nature underlies the extraordinary mechanical properties of spider dragline silk.</title>
        <authorList>
            <person name="Kono N."/>
            <person name="Nakamura H."/>
            <person name="Mori M."/>
            <person name="Yoshida Y."/>
            <person name="Ohtoshi R."/>
            <person name="Malay A.D."/>
            <person name="Moran D.A.P."/>
            <person name="Tomita M."/>
            <person name="Numata K."/>
            <person name="Arakawa K."/>
        </authorList>
    </citation>
    <scope>NUCLEOTIDE SEQUENCE</scope>
</reference>
<organism evidence="2 3">
    <name type="scientific">Trichonephila clavata</name>
    <name type="common">Joro spider</name>
    <name type="synonym">Nephila clavata</name>
    <dbReference type="NCBI Taxonomy" id="2740835"/>
    <lineage>
        <taxon>Eukaryota</taxon>
        <taxon>Metazoa</taxon>
        <taxon>Ecdysozoa</taxon>
        <taxon>Arthropoda</taxon>
        <taxon>Chelicerata</taxon>
        <taxon>Arachnida</taxon>
        <taxon>Araneae</taxon>
        <taxon>Araneomorphae</taxon>
        <taxon>Entelegynae</taxon>
        <taxon>Araneoidea</taxon>
        <taxon>Nephilidae</taxon>
        <taxon>Trichonephila</taxon>
    </lineage>
</organism>
<sequence>MGGFSVACPSTPKASLCKKWSRALVSLSLPHVTRRPNVFFRRPAPGWKKIAPPVEEDHLISALCLFFLPKKRGYDTRLALLEMHLLKSSPGTDTISRFWRASGELDNSVSRERLKGEWQNRENIADRNGLNRTSSSKGKRFGAHDKSLA</sequence>
<dbReference type="Proteomes" id="UP000887116">
    <property type="component" value="Unassembled WGS sequence"/>
</dbReference>
<evidence type="ECO:0000313" key="2">
    <source>
        <dbReference type="EMBL" id="GFR14697.1"/>
    </source>
</evidence>
<dbReference type="AlphaFoldDB" id="A0A8X6LND4"/>
<name>A0A8X6LND4_TRICU</name>
<evidence type="ECO:0000256" key="1">
    <source>
        <dbReference type="SAM" id="MobiDB-lite"/>
    </source>
</evidence>
<accession>A0A8X6LND4</accession>
<proteinExistence type="predicted"/>
<evidence type="ECO:0000313" key="3">
    <source>
        <dbReference type="Proteomes" id="UP000887116"/>
    </source>
</evidence>
<comment type="caution">
    <text evidence="2">The sequence shown here is derived from an EMBL/GenBank/DDBJ whole genome shotgun (WGS) entry which is preliminary data.</text>
</comment>
<dbReference type="OrthoDB" id="10383234at2759"/>
<dbReference type="EMBL" id="BMAO01027129">
    <property type="protein sequence ID" value="GFR14697.1"/>
    <property type="molecule type" value="Genomic_DNA"/>
</dbReference>